<dbReference type="Proteomes" id="UP001595476">
    <property type="component" value="Unassembled WGS sequence"/>
</dbReference>
<proteinExistence type="predicted"/>
<evidence type="ECO:0000313" key="3">
    <source>
        <dbReference type="Proteomes" id="UP001595476"/>
    </source>
</evidence>
<accession>A0ABV7HLW5</accession>
<evidence type="ECO:0000256" key="1">
    <source>
        <dbReference type="SAM" id="SignalP"/>
    </source>
</evidence>
<dbReference type="InterPro" id="IPR012341">
    <property type="entry name" value="6hp_glycosidase-like_sf"/>
</dbReference>
<gene>
    <name evidence="2" type="ORF">ACFOEK_18945</name>
</gene>
<feature type="signal peptide" evidence="1">
    <location>
        <begin position="1"/>
        <end position="34"/>
    </location>
</feature>
<dbReference type="Gene3D" id="1.50.10.10">
    <property type="match status" value="1"/>
</dbReference>
<reference evidence="3" key="1">
    <citation type="journal article" date="2019" name="Int. J. Syst. Evol. Microbiol.">
        <title>The Global Catalogue of Microorganisms (GCM) 10K type strain sequencing project: providing services to taxonomists for standard genome sequencing and annotation.</title>
        <authorList>
            <consortium name="The Broad Institute Genomics Platform"/>
            <consortium name="The Broad Institute Genome Sequencing Center for Infectious Disease"/>
            <person name="Wu L."/>
            <person name="Ma J."/>
        </authorList>
    </citation>
    <scope>NUCLEOTIDE SEQUENCE [LARGE SCALE GENOMIC DNA]</scope>
    <source>
        <strain evidence="3">KCTC 52438</strain>
    </source>
</reference>
<organism evidence="2 3">
    <name type="scientific">Litoribrevibacter euphylliae</name>
    <dbReference type="NCBI Taxonomy" id="1834034"/>
    <lineage>
        <taxon>Bacteria</taxon>
        <taxon>Pseudomonadati</taxon>
        <taxon>Pseudomonadota</taxon>
        <taxon>Gammaproteobacteria</taxon>
        <taxon>Oceanospirillales</taxon>
        <taxon>Oceanospirillaceae</taxon>
        <taxon>Litoribrevibacter</taxon>
    </lineage>
</organism>
<evidence type="ECO:0008006" key="4">
    <source>
        <dbReference type="Google" id="ProtNLM"/>
    </source>
</evidence>
<keyword evidence="3" id="KW-1185">Reference proteome</keyword>
<dbReference type="InterPro" id="IPR008928">
    <property type="entry name" value="6-hairpin_glycosidase_sf"/>
</dbReference>
<keyword evidence="1" id="KW-0732">Signal</keyword>
<name>A0ABV7HLW5_9GAMM</name>
<protein>
    <recommendedName>
        <fullName evidence="4">DUF4856 domain-containing protein</fullName>
    </recommendedName>
</protein>
<comment type="caution">
    <text evidence="2">The sequence shown here is derived from an EMBL/GenBank/DDBJ whole genome shotgun (WGS) entry which is preliminary data.</text>
</comment>
<evidence type="ECO:0000313" key="2">
    <source>
        <dbReference type="EMBL" id="MFC3153125.1"/>
    </source>
</evidence>
<dbReference type="EMBL" id="JBHRSZ010000007">
    <property type="protein sequence ID" value="MFC3153125.1"/>
    <property type="molecule type" value="Genomic_DNA"/>
</dbReference>
<sequence length="685" mass="74705">MLKSHAFFHGTRTRLSCALSAAIFSLSLPIALQAQPQVEVLDETLDPAANFLAYTEFELSGEPLVEALGLDLDVLDPDARNQPTVFDYAAGIESYEYSEEAMYALNYQSQMGPHMVNGPLNQQRGGTLNALNERIQVLGQAVGRDMSEVPKNLYLISLPYASGSPRFQSEVNATSIGLHRLEYKVNGDYLFVQENIPAYIRDYKTLAWDANSFDRTLVPAAIGGILLKEVMWSQDFLGGMHVTESDEEVEAESATMDHSDTYSLGVSAFDGFNGMVLTEQAIDKLLILRDQLLFDGKTLGVASKDAKRVWFPHRVRVDEKQTYGVNAIAKLTVEDGRSHLRDQWQLLWPMAEFYAMTDQREANTNQNPAFMAVFDGAPFEAAPVNNTDADTSNDVASNDAFTVVSEVSEAVFRNLQQGHFNSTFGTFVDEVSVQGKAGQSVTSFDAAYSLVALSIYQRALDAMPVGYASGEPGESRLHTEQGKAALAMLRAQADFLIEHLMDAQGLVSESANLSGKTVTASKVKNLDAQFAAVRGLTAAFGATNDAKYFKAARKAYMAAEQHMYSPSLKTWMDQDGVAEYTPNTLAAISGALRSAMLSLKNQEGETLAGLDLQTLVARYQDWFVGVVNGGMQLSEWLADSGEHVLLGVGLEKGDADQDGIKQVNYAGGKYGIAPVLANKARIHSK</sequence>
<feature type="chain" id="PRO_5045691234" description="DUF4856 domain-containing protein" evidence="1">
    <location>
        <begin position="35"/>
        <end position="685"/>
    </location>
</feature>
<dbReference type="RefSeq" id="WP_386723040.1">
    <property type="nucleotide sequence ID" value="NZ_JBHRSZ010000007.1"/>
</dbReference>
<dbReference type="SUPFAM" id="SSF48208">
    <property type="entry name" value="Six-hairpin glycosidases"/>
    <property type="match status" value="1"/>
</dbReference>